<evidence type="ECO:0000313" key="6">
    <source>
        <dbReference type="EMBL" id="MCU9847237.1"/>
    </source>
</evidence>
<dbReference type="PANTHER" id="PTHR43701:SF12">
    <property type="entry name" value="MEMBRANE TRANSPORTER PROTEIN YTNM-RELATED"/>
    <property type="match status" value="1"/>
</dbReference>
<organism evidence="6 7">
    <name type="scientific">Albidovulum salinarum</name>
    <dbReference type="NCBI Taxonomy" id="2984153"/>
    <lineage>
        <taxon>Bacteria</taxon>
        <taxon>Pseudomonadati</taxon>
        <taxon>Pseudomonadota</taxon>
        <taxon>Alphaproteobacteria</taxon>
        <taxon>Rhodobacterales</taxon>
        <taxon>Paracoccaceae</taxon>
        <taxon>Albidovulum</taxon>
    </lineage>
</organism>
<keyword evidence="5" id="KW-1003">Cell membrane</keyword>
<dbReference type="Pfam" id="PF01925">
    <property type="entry name" value="TauE"/>
    <property type="match status" value="1"/>
</dbReference>
<feature type="transmembrane region" description="Helical" evidence="5">
    <location>
        <begin position="51"/>
        <end position="71"/>
    </location>
</feature>
<feature type="transmembrane region" description="Helical" evidence="5">
    <location>
        <begin position="113"/>
        <end position="131"/>
    </location>
</feature>
<evidence type="ECO:0000256" key="5">
    <source>
        <dbReference type="RuleBase" id="RU363041"/>
    </source>
</evidence>
<protein>
    <recommendedName>
        <fullName evidence="5">Probable membrane transporter protein</fullName>
    </recommendedName>
</protein>
<accession>A0ABT2X2M5</accession>
<keyword evidence="2 5" id="KW-0812">Transmembrane</keyword>
<evidence type="ECO:0000256" key="2">
    <source>
        <dbReference type="ARBA" id="ARBA00022692"/>
    </source>
</evidence>
<feature type="transmembrane region" description="Helical" evidence="5">
    <location>
        <begin position="173"/>
        <end position="206"/>
    </location>
</feature>
<evidence type="ECO:0000256" key="1">
    <source>
        <dbReference type="ARBA" id="ARBA00004141"/>
    </source>
</evidence>
<keyword evidence="7" id="KW-1185">Reference proteome</keyword>
<comment type="caution">
    <text evidence="6">The sequence shown here is derived from an EMBL/GenBank/DDBJ whole genome shotgun (WGS) entry which is preliminary data.</text>
</comment>
<reference evidence="6 7" key="1">
    <citation type="submission" date="2022-10" db="EMBL/GenBank/DDBJ databases">
        <title>Defluviimonas sp. nov., isolated from ocean surface sediments.</title>
        <authorList>
            <person name="He W."/>
            <person name="Wang L."/>
            <person name="Zhang D.-F."/>
        </authorList>
    </citation>
    <scope>NUCLEOTIDE SEQUENCE [LARGE SCALE GENOMIC DNA]</scope>
    <source>
        <strain evidence="6 7">WL0024</strain>
    </source>
</reference>
<evidence type="ECO:0000256" key="3">
    <source>
        <dbReference type="ARBA" id="ARBA00022989"/>
    </source>
</evidence>
<keyword evidence="4 5" id="KW-0472">Membrane</keyword>
<dbReference type="EMBL" id="JAOVQO010000003">
    <property type="protein sequence ID" value="MCU9847237.1"/>
    <property type="molecule type" value="Genomic_DNA"/>
</dbReference>
<feature type="transmembrane region" description="Helical" evidence="5">
    <location>
        <begin position="83"/>
        <end position="101"/>
    </location>
</feature>
<gene>
    <name evidence="6" type="ORF">OEZ60_04385</name>
</gene>
<comment type="similarity">
    <text evidence="5">Belongs to the 4-toluene sulfonate uptake permease (TSUP) (TC 2.A.102) family.</text>
</comment>
<dbReference type="InterPro" id="IPR051598">
    <property type="entry name" value="TSUP/Inactive_protease-like"/>
</dbReference>
<feature type="transmembrane region" description="Helical" evidence="5">
    <location>
        <begin position="269"/>
        <end position="290"/>
    </location>
</feature>
<dbReference type="InterPro" id="IPR002781">
    <property type="entry name" value="TM_pro_TauE-like"/>
</dbReference>
<sequence>MQLYLPIAEVSVNSFLLFSIGGVVGLLSGMFGVGGGFLITPLLFFIGVPPAVAVATSANQIVASSVSAILAHIRRKTVDFRMGWTLLVGGLAGSGLGMVVFNHLKALGQVDLLVRIFYVVFLGAIGALMFVESLRAIRRANKPGALPTRKKHNWVHSLPLKIKYRTSGLYISVIPPLGVGAAVGFLAAIMGVGGGFIMVPAMIYLLNMPTRVVVGTSLLQIIFVSAFTALMHATTNHTVDMVLAVILLVGGVIGAQIGAGIGLKLKAEQLRILLAVLVLAVCVKIGLELVMRPDELYSMTWSASD</sequence>
<comment type="subcellular location">
    <subcellularLocation>
        <location evidence="5">Cell membrane</location>
        <topology evidence="5">Multi-pass membrane protein</topology>
    </subcellularLocation>
    <subcellularLocation>
        <location evidence="1">Membrane</location>
        <topology evidence="1">Multi-pass membrane protein</topology>
    </subcellularLocation>
</comment>
<dbReference type="PANTHER" id="PTHR43701">
    <property type="entry name" value="MEMBRANE TRANSPORTER PROTEIN MJ0441-RELATED"/>
    <property type="match status" value="1"/>
</dbReference>
<dbReference type="RefSeq" id="WP_263333599.1">
    <property type="nucleotide sequence ID" value="NZ_JAOVQO010000003.1"/>
</dbReference>
<feature type="transmembrane region" description="Helical" evidence="5">
    <location>
        <begin position="242"/>
        <end position="263"/>
    </location>
</feature>
<proteinExistence type="inferred from homology"/>
<feature type="transmembrane region" description="Helical" evidence="5">
    <location>
        <begin position="212"/>
        <end position="230"/>
    </location>
</feature>
<evidence type="ECO:0000313" key="7">
    <source>
        <dbReference type="Proteomes" id="UP001209535"/>
    </source>
</evidence>
<feature type="transmembrane region" description="Helical" evidence="5">
    <location>
        <begin position="12"/>
        <end position="39"/>
    </location>
</feature>
<dbReference type="Proteomes" id="UP001209535">
    <property type="component" value="Unassembled WGS sequence"/>
</dbReference>
<name>A0ABT2X2M5_9RHOB</name>
<keyword evidence="3 5" id="KW-1133">Transmembrane helix</keyword>
<evidence type="ECO:0000256" key="4">
    <source>
        <dbReference type="ARBA" id="ARBA00023136"/>
    </source>
</evidence>